<dbReference type="OrthoDB" id="666364at2759"/>
<dbReference type="InterPro" id="IPR024586">
    <property type="entry name" value="DnaJ-like_C11_C"/>
</dbReference>
<dbReference type="PRINTS" id="PR00625">
    <property type="entry name" value="JDOMAIN"/>
</dbReference>
<feature type="domain" description="J" evidence="5">
    <location>
        <begin position="32"/>
        <end position="101"/>
    </location>
</feature>
<dbReference type="InterPro" id="IPR055225">
    <property type="entry name" value="DNAJC11-like_beta-barrel"/>
</dbReference>
<dbReference type="Pfam" id="PF11875">
    <property type="entry name" value="DnaJ-like_C11_C"/>
    <property type="match status" value="1"/>
</dbReference>
<organism evidence="6 7">
    <name type="scientific">Aspergillus candidus</name>
    <dbReference type="NCBI Taxonomy" id="41067"/>
    <lineage>
        <taxon>Eukaryota</taxon>
        <taxon>Fungi</taxon>
        <taxon>Dikarya</taxon>
        <taxon>Ascomycota</taxon>
        <taxon>Pezizomycotina</taxon>
        <taxon>Eurotiomycetes</taxon>
        <taxon>Eurotiomycetidae</taxon>
        <taxon>Eurotiales</taxon>
        <taxon>Aspergillaceae</taxon>
        <taxon>Aspergillus</taxon>
        <taxon>Aspergillus subgen. Circumdati</taxon>
    </lineage>
</organism>
<evidence type="ECO:0000259" key="5">
    <source>
        <dbReference type="PROSITE" id="PS50076"/>
    </source>
</evidence>
<dbReference type="PROSITE" id="PS50076">
    <property type="entry name" value="DNAJ_2"/>
    <property type="match status" value="1"/>
</dbReference>
<evidence type="ECO:0000313" key="7">
    <source>
        <dbReference type="Proteomes" id="UP000234585"/>
    </source>
</evidence>
<dbReference type="InterPro" id="IPR036869">
    <property type="entry name" value="J_dom_sf"/>
</dbReference>
<dbReference type="Proteomes" id="UP000234585">
    <property type="component" value="Unassembled WGS sequence"/>
</dbReference>
<keyword evidence="2" id="KW-0472">Membrane</keyword>
<gene>
    <name evidence="6" type="ORF">BDW47DRAFT_26875</name>
</gene>
<dbReference type="RefSeq" id="XP_024676323.1">
    <property type="nucleotide sequence ID" value="XM_024818612.1"/>
</dbReference>
<dbReference type="CDD" id="cd06257">
    <property type="entry name" value="DnaJ"/>
    <property type="match status" value="1"/>
</dbReference>
<dbReference type="SMART" id="SM00271">
    <property type="entry name" value="DnaJ"/>
    <property type="match status" value="1"/>
</dbReference>
<evidence type="ECO:0000256" key="1">
    <source>
        <dbReference type="ARBA" id="ARBA00004370"/>
    </source>
</evidence>
<evidence type="ECO:0000313" key="6">
    <source>
        <dbReference type="EMBL" id="PLB42311.1"/>
    </source>
</evidence>
<reference evidence="6 7" key="1">
    <citation type="submission" date="2017-12" db="EMBL/GenBank/DDBJ databases">
        <authorList>
            <consortium name="DOE Joint Genome Institute"/>
            <person name="Haridas S."/>
            <person name="Kjaerbolling I."/>
            <person name="Vesth T.C."/>
            <person name="Frisvad J.C."/>
            <person name="Nybo J.L."/>
            <person name="Theobald S."/>
            <person name="Kuo A."/>
            <person name="Bowyer P."/>
            <person name="Matsuda Y."/>
            <person name="Mondo S."/>
            <person name="Lyhne E.K."/>
            <person name="Kogle M.E."/>
            <person name="Clum A."/>
            <person name="Lipzen A."/>
            <person name="Salamov A."/>
            <person name="Ngan C.Y."/>
            <person name="Daum C."/>
            <person name="Chiniquy J."/>
            <person name="Barry K."/>
            <person name="LaButti K."/>
            <person name="Simmons B.A."/>
            <person name="Magnuson J.K."/>
            <person name="Mortensen U.H."/>
            <person name="Larsen T.O."/>
            <person name="Grigoriev I.V."/>
            <person name="Baker S.E."/>
            <person name="Andersen M.R."/>
            <person name="Nordberg H.P."/>
            <person name="Cantor M.N."/>
            <person name="Hua S.X."/>
        </authorList>
    </citation>
    <scope>NUCLEOTIDE SEQUENCE [LARGE SCALE GENOMIC DNA]</scope>
    <source>
        <strain evidence="6 7">CBS 102.13</strain>
    </source>
</reference>
<dbReference type="AlphaFoldDB" id="A0A2I2FNU5"/>
<feature type="region of interest" description="Disordered" evidence="4">
    <location>
        <begin position="659"/>
        <end position="678"/>
    </location>
</feature>
<sequence length="751" mass="83204">MSTPADQAYDDTDEPLPNHQDESSTPYPTETDYYALLNLPRSPAPTESQIRSAYRTLALSFHPDKQPAQWHDAAGRHFALIRAAYDTLVDPQKRAVYDLLGAEGVRAEWGPHGAMGVFGEARKQEREGKGKGEVGVRAMAPEEFRRWFLGVMRRRERVAVNRLVQCRSSVSLGLDAAGLIIVDEDDEVYVGIPTLQTNAFSVGCSFKTPLPTPRVIFGESEKEDEEDESAEQDEEAPVETDMVISASVKGQLRHLQREGTPLPLLMVANNITLGASINRTLDDLARPKGLFGERFSSLFTNAGCAANFLVLPAPILQIAYAKAYTPIPGTRPFTVQTSALFKNSPLKCMPTIGLQITKAIAQRKTVFCSWSSGTLDWPYLFERLFGLGAHADDISQEASSFQLGYTSLPKLSRSLATQDDEGDDADDEEDEEDLAFEMARNQLRAEDQAAESWQTVAMASPGGGGLSVTYSRNLFSGKAANEARRSEWSGEGHYPLPQEVEPRSVRLEIQTSLAADLSLSWVVEGTRQVGEFTRMGLGVGLTDAQGLIMTFSWSRLGQKIQIPVKVCPLDSVTSDASTLALVAPWALYCAVEFGIIRPRDRRNRRRAIAKRHRQLKKLIPKHRADSLQAIELMAEQTRRRQAREESQGGLVITKAEYGHYPSGKKKRDSSEGTEPRPDEVVDVTIPVAALIDRGQLVIAKDMVKFHILGFYDPAPLLSKSLKIWYMYHGKEHFVEVRDGEGVACPMRSHLI</sequence>
<comment type="subcellular location">
    <subcellularLocation>
        <location evidence="1">Membrane</location>
    </subcellularLocation>
</comment>
<dbReference type="PANTHER" id="PTHR44157:SF1">
    <property type="entry name" value="DNAJ HOMOLOG SUBFAMILY C MEMBER 11"/>
    <property type="match status" value="1"/>
</dbReference>
<keyword evidence="3" id="KW-0143">Chaperone</keyword>
<dbReference type="STRING" id="41067.A0A2I2FNU5"/>
<evidence type="ECO:0000256" key="2">
    <source>
        <dbReference type="ARBA" id="ARBA00023136"/>
    </source>
</evidence>
<dbReference type="SUPFAM" id="SSF46565">
    <property type="entry name" value="Chaperone J-domain"/>
    <property type="match status" value="1"/>
</dbReference>
<feature type="compositionally biased region" description="Basic and acidic residues" evidence="4">
    <location>
        <begin position="668"/>
        <end position="678"/>
    </location>
</feature>
<dbReference type="PROSITE" id="PS00636">
    <property type="entry name" value="DNAJ_1"/>
    <property type="match status" value="1"/>
</dbReference>
<dbReference type="Gene3D" id="1.10.287.110">
    <property type="entry name" value="DnaJ domain"/>
    <property type="match status" value="1"/>
</dbReference>
<accession>A0A2I2FNU5</accession>
<evidence type="ECO:0000256" key="4">
    <source>
        <dbReference type="SAM" id="MobiDB-lite"/>
    </source>
</evidence>
<dbReference type="GO" id="GO:0042407">
    <property type="term" value="P:cristae formation"/>
    <property type="evidence" value="ECO:0007669"/>
    <property type="project" value="TreeGrafter"/>
</dbReference>
<dbReference type="Pfam" id="PF22774">
    <property type="entry name" value="DNAJC11_beta-barrel"/>
    <property type="match status" value="1"/>
</dbReference>
<feature type="region of interest" description="Disordered" evidence="4">
    <location>
        <begin position="1"/>
        <end position="30"/>
    </location>
</feature>
<feature type="compositionally biased region" description="Acidic residues" evidence="4">
    <location>
        <begin position="221"/>
        <end position="238"/>
    </location>
</feature>
<dbReference type="PANTHER" id="PTHR44157">
    <property type="entry name" value="DNAJ HOMOLOG SUBFAMILY C MEMBER 11"/>
    <property type="match status" value="1"/>
</dbReference>
<dbReference type="InterPro" id="IPR052243">
    <property type="entry name" value="Mito_inner_membrane_organizer"/>
</dbReference>
<dbReference type="Pfam" id="PF00226">
    <property type="entry name" value="DnaJ"/>
    <property type="match status" value="1"/>
</dbReference>
<proteinExistence type="predicted"/>
<dbReference type="GeneID" id="36525772"/>
<dbReference type="GO" id="GO:0005739">
    <property type="term" value="C:mitochondrion"/>
    <property type="evidence" value="ECO:0007669"/>
    <property type="project" value="GOC"/>
</dbReference>
<dbReference type="GO" id="GO:0016020">
    <property type="term" value="C:membrane"/>
    <property type="evidence" value="ECO:0007669"/>
    <property type="project" value="UniProtKB-SubCell"/>
</dbReference>
<dbReference type="EMBL" id="KZ559118">
    <property type="protein sequence ID" value="PLB42311.1"/>
    <property type="molecule type" value="Genomic_DNA"/>
</dbReference>
<dbReference type="InterPro" id="IPR001623">
    <property type="entry name" value="DnaJ_domain"/>
</dbReference>
<name>A0A2I2FNU5_ASPCN</name>
<feature type="region of interest" description="Disordered" evidence="4">
    <location>
        <begin position="219"/>
        <end position="238"/>
    </location>
</feature>
<keyword evidence="7" id="KW-1185">Reference proteome</keyword>
<protein>
    <recommendedName>
        <fullName evidence="5">J domain-containing protein</fullName>
    </recommendedName>
</protein>
<evidence type="ECO:0000256" key="3">
    <source>
        <dbReference type="ARBA" id="ARBA00023186"/>
    </source>
</evidence>
<dbReference type="InterPro" id="IPR018253">
    <property type="entry name" value="DnaJ_domain_CS"/>
</dbReference>